<dbReference type="Gene3D" id="2.60.120.200">
    <property type="match status" value="2"/>
</dbReference>
<dbReference type="InterPro" id="IPR000998">
    <property type="entry name" value="MAM_dom"/>
</dbReference>
<sequence length="240" mass="25811">MACKGLCTWTNPGLIDDFDWLVGQGNTQSSLTGPASDHTLGNSSGHYVFIESSAPRSPGDRADLRSIRFDTTGPRCVNFWANMHGSNIGTLRVMVVPVNSSTGNNVTIWELGQQDKGQAWFPATAPFTSSVPHYVSSYNCLRVIVTEKLPQYNRLTSVILSKACVGGVSDMAIDDVSVGTGTCTLPGNCNFDDGTMCSWKNMRNDNFDWLIGSGKTSSAFTGPSADHTQGTVTSTSGEYW</sequence>
<accession>A0ABY7E6K9</accession>
<dbReference type="Proteomes" id="UP001164746">
    <property type="component" value="Chromosome 4"/>
</dbReference>
<dbReference type="InterPro" id="IPR013320">
    <property type="entry name" value="ConA-like_dom_sf"/>
</dbReference>
<keyword evidence="4" id="KW-1185">Reference proteome</keyword>
<dbReference type="EMBL" id="CP111015">
    <property type="protein sequence ID" value="WAR02786.1"/>
    <property type="molecule type" value="Genomic_DNA"/>
</dbReference>
<evidence type="ECO:0000313" key="4">
    <source>
        <dbReference type="Proteomes" id="UP001164746"/>
    </source>
</evidence>
<dbReference type="SMART" id="SM00137">
    <property type="entry name" value="MAM"/>
    <property type="match status" value="1"/>
</dbReference>
<evidence type="ECO:0000259" key="2">
    <source>
        <dbReference type="PROSITE" id="PS50060"/>
    </source>
</evidence>
<dbReference type="PANTHER" id="PTHR23282">
    <property type="entry name" value="APICAL ENDOSOMAL GLYCOPROTEIN PRECURSOR"/>
    <property type="match status" value="1"/>
</dbReference>
<feature type="domain" description="MAM" evidence="2">
    <location>
        <begin position="1"/>
        <end position="185"/>
    </location>
</feature>
<dbReference type="Pfam" id="PF00629">
    <property type="entry name" value="MAM"/>
    <property type="match status" value="1"/>
</dbReference>
<dbReference type="PROSITE" id="PS50060">
    <property type="entry name" value="MAM_2"/>
    <property type="match status" value="2"/>
</dbReference>
<evidence type="ECO:0000313" key="3">
    <source>
        <dbReference type="EMBL" id="WAR02786.1"/>
    </source>
</evidence>
<dbReference type="InterPro" id="IPR051560">
    <property type="entry name" value="MAM_domain-containing"/>
</dbReference>
<organism evidence="3 4">
    <name type="scientific">Mya arenaria</name>
    <name type="common">Soft-shell clam</name>
    <dbReference type="NCBI Taxonomy" id="6604"/>
    <lineage>
        <taxon>Eukaryota</taxon>
        <taxon>Metazoa</taxon>
        <taxon>Spiralia</taxon>
        <taxon>Lophotrochozoa</taxon>
        <taxon>Mollusca</taxon>
        <taxon>Bivalvia</taxon>
        <taxon>Autobranchia</taxon>
        <taxon>Heteroconchia</taxon>
        <taxon>Euheterodonta</taxon>
        <taxon>Imparidentia</taxon>
        <taxon>Neoheterodontei</taxon>
        <taxon>Myida</taxon>
        <taxon>Myoidea</taxon>
        <taxon>Myidae</taxon>
        <taxon>Mya</taxon>
    </lineage>
</organism>
<dbReference type="CDD" id="cd06263">
    <property type="entry name" value="MAM"/>
    <property type="match status" value="1"/>
</dbReference>
<dbReference type="SUPFAM" id="SSF49899">
    <property type="entry name" value="Concanavalin A-like lectins/glucanases"/>
    <property type="match status" value="2"/>
</dbReference>
<feature type="domain" description="MAM" evidence="2">
    <location>
        <begin position="187"/>
        <end position="240"/>
    </location>
</feature>
<reference evidence="3" key="1">
    <citation type="submission" date="2022-11" db="EMBL/GenBank/DDBJ databases">
        <title>Centuries of genome instability and evolution in soft-shell clam transmissible cancer (bioRxiv).</title>
        <authorList>
            <person name="Hart S.F.M."/>
            <person name="Yonemitsu M.A."/>
            <person name="Giersch R.M."/>
            <person name="Beal B.F."/>
            <person name="Arriagada G."/>
            <person name="Davis B.W."/>
            <person name="Ostrander E.A."/>
            <person name="Goff S.P."/>
            <person name="Metzger M.J."/>
        </authorList>
    </citation>
    <scope>NUCLEOTIDE SEQUENCE</scope>
    <source>
        <strain evidence="3">MELC-2E11</strain>
        <tissue evidence="3">Siphon/mantle</tissue>
    </source>
</reference>
<gene>
    <name evidence="3" type="ORF">MAR_009344</name>
</gene>
<name>A0ABY7E6K9_MYAAR</name>
<dbReference type="PANTHER" id="PTHR23282:SF101">
    <property type="entry name" value="MAM DOMAIN-CONTAINING PROTEIN"/>
    <property type="match status" value="1"/>
</dbReference>
<feature type="region of interest" description="Disordered" evidence="1">
    <location>
        <begin position="219"/>
        <end position="240"/>
    </location>
</feature>
<protein>
    <submittedName>
        <fullName evidence="3">MLRP1-like protein</fullName>
    </submittedName>
</protein>
<proteinExistence type="predicted"/>
<evidence type="ECO:0000256" key="1">
    <source>
        <dbReference type="SAM" id="MobiDB-lite"/>
    </source>
</evidence>